<feature type="chain" id="PRO_5005504576" evidence="1">
    <location>
        <begin position="23"/>
        <end position="325"/>
    </location>
</feature>
<evidence type="ECO:0000313" key="3">
    <source>
        <dbReference type="Proteomes" id="UP000183900"/>
    </source>
</evidence>
<reference evidence="3" key="1">
    <citation type="submission" date="2015-08" db="EMBL/GenBank/DDBJ databases">
        <authorList>
            <person name="Varghese N."/>
        </authorList>
    </citation>
    <scope>NUCLEOTIDE SEQUENCE [LARGE SCALE GENOMIC DNA]</scope>
    <source>
        <strain evidence="3">DSM 23407</strain>
    </source>
</reference>
<gene>
    <name evidence="2" type="ORF">Ga0061067_106193</name>
</gene>
<dbReference type="SUPFAM" id="SSF53850">
    <property type="entry name" value="Periplasmic binding protein-like II"/>
    <property type="match status" value="1"/>
</dbReference>
<proteinExistence type="predicted"/>
<dbReference type="Pfam" id="PF16868">
    <property type="entry name" value="NMT1_3"/>
    <property type="match status" value="1"/>
</dbReference>
<sequence>MKKLMIAMAGAMALCVAAPAVAQDKTGWPGSMTIGTASQGGTYFIYGTGLAGLITEKLGVNSSAEVTGGPVQNATLVETGDHLMGLVTMGPAYQAWMGESELAPGVEHKKLRALFPMYQTPFQVVALKSSGITKVADLDGKRVSVGPAGGTAATYWPRYFETVGVKPVISYSGANDATSQVKDGLIDAFAFAAGVPISAFAQIAAENPVNIFGFSEDEQTKILEAMPELAAFEVPGGLYQGFPDPQGTVSLWNFAVANAEMPETLAYEITKLVMENNDRMVQIHATAAETIAENIDKNSFLPFHPGAVRYYEEKGITIPDALKGQ</sequence>
<dbReference type="NCBIfam" id="TIGR02122">
    <property type="entry name" value="TRAP_TAXI"/>
    <property type="match status" value="1"/>
</dbReference>
<keyword evidence="2" id="KW-0675">Receptor</keyword>
<dbReference type="PANTHER" id="PTHR42941:SF1">
    <property type="entry name" value="SLL1037 PROTEIN"/>
    <property type="match status" value="1"/>
</dbReference>
<dbReference type="EMBL" id="CYHE01000006">
    <property type="protein sequence ID" value="CUA97025.1"/>
    <property type="molecule type" value="Genomic_DNA"/>
</dbReference>
<dbReference type="Gene3D" id="3.40.190.10">
    <property type="entry name" value="Periplasmic binding protein-like II"/>
    <property type="match status" value="2"/>
</dbReference>
<accession>A0A0K6I1L6</accession>
<feature type="signal peptide" evidence="1">
    <location>
        <begin position="1"/>
        <end position="22"/>
    </location>
</feature>
<name>A0A0K6I1L6_9HYPH</name>
<dbReference type="RefSeq" id="WP_055455848.1">
    <property type="nucleotide sequence ID" value="NZ_CYHE01000006.1"/>
</dbReference>
<keyword evidence="1" id="KW-0732">Signal</keyword>
<dbReference type="AlphaFoldDB" id="A0A0K6I1L6"/>
<keyword evidence="3" id="KW-1185">Reference proteome</keyword>
<dbReference type="InterPro" id="IPR011852">
    <property type="entry name" value="TRAP_TAXI"/>
</dbReference>
<dbReference type="PANTHER" id="PTHR42941">
    <property type="entry name" value="SLL1037 PROTEIN"/>
    <property type="match status" value="1"/>
</dbReference>
<protein>
    <submittedName>
        <fullName evidence="2">TRAP transporter solute receptor, TAXI family</fullName>
    </submittedName>
</protein>
<evidence type="ECO:0000256" key="1">
    <source>
        <dbReference type="SAM" id="SignalP"/>
    </source>
</evidence>
<dbReference type="Proteomes" id="UP000183900">
    <property type="component" value="Unassembled WGS sequence"/>
</dbReference>
<organism evidence="2 3">
    <name type="scientific">Pannonibacter indicus</name>
    <dbReference type="NCBI Taxonomy" id="466044"/>
    <lineage>
        <taxon>Bacteria</taxon>
        <taxon>Pseudomonadati</taxon>
        <taxon>Pseudomonadota</taxon>
        <taxon>Alphaproteobacteria</taxon>
        <taxon>Hyphomicrobiales</taxon>
        <taxon>Stappiaceae</taxon>
        <taxon>Pannonibacter</taxon>
    </lineage>
</organism>
<evidence type="ECO:0000313" key="2">
    <source>
        <dbReference type="EMBL" id="CUA97025.1"/>
    </source>
</evidence>
<dbReference type="OrthoDB" id="9776669at2"/>